<dbReference type="EMBL" id="AP022581">
    <property type="protein sequence ID" value="BBX98322.1"/>
    <property type="molecule type" value="Genomic_DNA"/>
</dbReference>
<feature type="transmembrane region" description="Helical" evidence="2">
    <location>
        <begin position="82"/>
        <end position="101"/>
    </location>
</feature>
<feature type="transmembrane region" description="Helical" evidence="2">
    <location>
        <begin position="446"/>
        <end position="469"/>
    </location>
</feature>
<feature type="region of interest" description="Disordered" evidence="1">
    <location>
        <begin position="480"/>
        <end position="556"/>
    </location>
</feature>
<dbReference type="KEGG" id="mlj:MLAC_36160"/>
<feature type="transmembrane region" description="Helical" evidence="2">
    <location>
        <begin position="185"/>
        <end position="204"/>
    </location>
</feature>
<dbReference type="Pfam" id="PF25592">
    <property type="entry name" value="DUF7937"/>
    <property type="match status" value="1"/>
</dbReference>
<dbReference type="RefSeq" id="WP_139822477.1">
    <property type="nucleotide sequence ID" value="NZ_AP022581.1"/>
</dbReference>
<keyword evidence="5" id="KW-1185">Reference proteome</keyword>
<accession>A0A1X1XZ92</accession>
<evidence type="ECO:0000256" key="2">
    <source>
        <dbReference type="SAM" id="Phobius"/>
    </source>
</evidence>
<keyword evidence="2" id="KW-0472">Membrane</keyword>
<keyword evidence="2" id="KW-1133">Transmembrane helix</keyword>
<dbReference type="Proteomes" id="UP000466396">
    <property type="component" value="Chromosome"/>
</dbReference>
<dbReference type="AlphaFoldDB" id="A0A1X1XZ92"/>
<name>A0A1X1XZ92_9MYCO</name>
<feature type="compositionally biased region" description="Low complexity" evidence="1">
    <location>
        <begin position="16"/>
        <end position="30"/>
    </location>
</feature>
<feature type="transmembrane region" description="Helical" evidence="2">
    <location>
        <begin position="113"/>
        <end position="132"/>
    </location>
</feature>
<feature type="domain" description="DUF7937" evidence="3">
    <location>
        <begin position="49"/>
        <end position="469"/>
    </location>
</feature>
<dbReference type="OrthoDB" id="4595623at2"/>
<reference evidence="4 5" key="1">
    <citation type="journal article" date="2019" name="Emerg. Microbes Infect.">
        <title>Comprehensive subspecies identification of 175 nontuberculous mycobacteria species based on 7547 genomic profiles.</title>
        <authorList>
            <person name="Matsumoto Y."/>
            <person name="Kinjo T."/>
            <person name="Motooka D."/>
            <person name="Nabeya D."/>
            <person name="Jung N."/>
            <person name="Uechi K."/>
            <person name="Horii T."/>
            <person name="Iida T."/>
            <person name="Fujita J."/>
            <person name="Nakamura S."/>
        </authorList>
    </citation>
    <scope>NUCLEOTIDE SEQUENCE [LARGE SCALE GENOMIC DNA]</scope>
    <source>
        <strain evidence="4 5">JCM 15657</strain>
    </source>
</reference>
<dbReference type="InterPro" id="IPR057697">
    <property type="entry name" value="DUF7937"/>
</dbReference>
<feature type="transmembrane region" description="Helical" evidence="2">
    <location>
        <begin position="302"/>
        <end position="320"/>
    </location>
</feature>
<evidence type="ECO:0000313" key="5">
    <source>
        <dbReference type="Proteomes" id="UP000466396"/>
    </source>
</evidence>
<evidence type="ECO:0000259" key="3">
    <source>
        <dbReference type="Pfam" id="PF25592"/>
    </source>
</evidence>
<organism evidence="4 5">
    <name type="scientific">Mycobacterium lacus</name>
    <dbReference type="NCBI Taxonomy" id="169765"/>
    <lineage>
        <taxon>Bacteria</taxon>
        <taxon>Bacillati</taxon>
        <taxon>Actinomycetota</taxon>
        <taxon>Actinomycetes</taxon>
        <taxon>Mycobacteriales</taxon>
        <taxon>Mycobacteriaceae</taxon>
        <taxon>Mycobacterium</taxon>
    </lineage>
</organism>
<feature type="transmembrane region" description="Helical" evidence="2">
    <location>
        <begin position="332"/>
        <end position="350"/>
    </location>
</feature>
<protein>
    <recommendedName>
        <fullName evidence="3">DUF7937 domain-containing protein</fullName>
    </recommendedName>
</protein>
<feature type="transmembrane region" description="Helical" evidence="2">
    <location>
        <begin position="224"/>
        <end position="245"/>
    </location>
</feature>
<feature type="transmembrane region" description="Helical" evidence="2">
    <location>
        <begin position="257"/>
        <end position="276"/>
    </location>
</feature>
<sequence length="556" mass="59164">MVSLSSDDTPTGPLTGARAQQAPPAAGPGQLSFPGPPASGHLTRRRTGLRDLTAAAFVVAALFFPWNLYFGFRIPGSRTWSWLVLLLVTALSLMSLALSRAQLNPVVAGRLRLALNIPYLLLLVAFVGYDVFETIRSGGTVHVPGGVGPGGWLGVVGSLLAAQPVPTSPTVDEYGNRRWLRAARIIGYASMFGAALSCGFNLCWRIRYALRGSDGSVAFGTQNVAVIATAVVYGVVALTAVLVASRWILRETTASRLAVLALGASTVVAGIIVWILPIGREIDAFHGIAQNTSTAGVGYEGYLAWAAAAALFAPLALFGTNTRRDQDVWRTAIRKGLLLIVVWCLGSVLMRVTDLVVAVMLNYPYSRYDTLTLAAFDLTTAVLALWLRVNLANDALRARLLAALSGFLFTLTVSRVIVGIALAPRFQESPGAPPNPVYGNNLAQQITSTFDVVLCGLAACILAAVIVAARIRRPRRRVRRVRRVRRPVQPGAGSRPPGGPLPPSEATTTRFGVAGDDHNAPTAVLSGGARSPRIFRSGESTRQERPKIFRPPGSPP</sequence>
<keyword evidence="2" id="KW-0812">Transmembrane</keyword>
<feature type="transmembrane region" description="Helical" evidence="2">
    <location>
        <begin position="370"/>
        <end position="389"/>
    </location>
</feature>
<feature type="transmembrane region" description="Helical" evidence="2">
    <location>
        <begin position="52"/>
        <end position="70"/>
    </location>
</feature>
<evidence type="ECO:0000256" key="1">
    <source>
        <dbReference type="SAM" id="MobiDB-lite"/>
    </source>
</evidence>
<feature type="region of interest" description="Disordered" evidence="1">
    <location>
        <begin position="1"/>
        <end position="41"/>
    </location>
</feature>
<feature type="transmembrane region" description="Helical" evidence="2">
    <location>
        <begin position="401"/>
        <end position="426"/>
    </location>
</feature>
<evidence type="ECO:0000313" key="4">
    <source>
        <dbReference type="EMBL" id="BBX98322.1"/>
    </source>
</evidence>
<gene>
    <name evidence="4" type="ORF">MLAC_36160</name>
</gene>
<dbReference type="STRING" id="169765.AWC15_03720"/>
<proteinExistence type="predicted"/>